<name>A0A9D4UEA4_ADICA</name>
<feature type="compositionally biased region" description="Acidic residues" evidence="1">
    <location>
        <begin position="193"/>
        <end position="202"/>
    </location>
</feature>
<dbReference type="Pfam" id="PF10358">
    <property type="entry name" value="NT-C2"/>
    <property type="match status" value="1"/>
</dbReference>
<feature type="compositionally biased region" description="Basic and acidic residues" evidence="1">
    <location>
        <begin position="825"/>
        <end position="863"/>
    </location>
</feature>
<feature type="compositionally biased region" description="Low complexity" evidence="1">
    <location>
        <begin position="119"/>
        <end position="160"/>
    </location>
</feature>
<evidence type="ECO:0000256" key="1">
    <source>
        <dbReference type="SAM" id="MobiDB-lite"/>
    </source>
</evidence>
<feature type="compositionally biased region" description="Polar residues" evidence="1">
    <location>
        <begin position="1033"/>
        <end position="1050"/>
    </location>
</feature>
<comment type="caution">
    <text evidence="3">The sequence shown here is derived from an EMBL/GenBank/DDBJ whole genome shotgun (WGS) entry which is preliminary data.</text>
</comment>
<feature type="compositionally biased region" description="Gly residues" evidence="1">
    <location>
        <begin position="19"/>
        <end position="28"/>
    </location>
</feature>
<accession>A0A9D4UEA4</accession>
<feature type="region of interest" description="Disordered" evidence="1">
    <location>
        <begin position="627"/>
        <end position="682"/>
    </location>
</feature>
<dbReference type="InterPro" id="IPR048972">
    <property type="entry name" value="PMI1_PMIR1-2_C"/>
</dbReference>
<feature type="compositionally biased region" description="Low complexity" evidence="1">
    <location>
        <begin position="29"/>
        <end position="68"/>
    </location>
</feature>
<feature type="compositionally biased region" description="Basic and acidic residues" evidence="1">
    <location>
        <begin position="1201"/>
        <end position="1210"/>
    </location>
</feature>
<feature type="compositionally biased region" description="Basic and acidic residues" evidence="1">
    <location>
        <begin position="203"/>
        <end position="216"/>
    </location>
</feature>
<feature type="compositionally biased region" description="Low complexity" evidence="1">
    <location>
        <begin position="1908"/>
        <end position="1922"/>
    </location>
</feature>
<evidence type="ECO:0000313" key="3">
    <source>
        <dbReference type="EMBL" id="KAI5066072.1"/>
    </source>
</evidence>
<dbReference type="Pfam" id="PF21745">
    <property type="entry name" value="PMI1_PMIR1-2_C"/>
    <property type="match status" value="1"/>
</dbReference>
<protein>
    <recommendedName>
        <fullName evidence="2">C2 NT-type domain-containing protein</fullName>
    </recommendedName>
</protein>
<feature type="region of interest" description="Disordered" evidence="1">
    <location>
        <begin position="1348"/>
        <end position="1367"/>
    </location>
</feature>
<proteinExistence type="predicted"/>
<feature type="compositionally biased region" description="Basic and acidic residues" evidence="1">
    <location>
        <begin position="803"/>
        <end position="812"/>
    </location>
</feature>
<evidence type="ECO:0000259" key="2">
    <source>
        <dbReference type="PROSITE" id="PS51840"/>
    </source>
</evidence>
<sequence>MVTSPSSSPPPKWNSNLRGGSGAGGGSGQLLQELEALSQALYQSQKKAPSSQSYPSQPSPQLQPQASPAKKHSFLSRKDASHLGRRLSHEPATDQTSSMEPIPYSNLSPNDPPPSFMNLLSRHSLSSAHAPSSFEQQKSAASNSRGRFSSSVVSSRKSSGWGEEKSEIRSRTDRQLSLPPSRSKNQEKSIPQEQEEWPEDSLESSRRFDSSSSDKKKSVWSSWKPLRALSHLGRQRLHCVFSAYVHAIEGLPPAMNGLRLCVHMRKEETREGAVQTMPSRVFQGIAEYQETLFMKCTLYGNKGPSNTMKFMEKAFIVSVIAPDIDELDFGRHQLDLSRLLGDFLEERKGQLEKGSSWDTVLDLTGKAKGGRLAITINYEILDKDAAFSGNVSSRFRESPPHRSSMHSSYSLPNSAHGTPRSITTRAHLSHSPSVSEPGNDYDDLLAMDQLNLDEPPPALKAPPFLEAQELRGGQTAEVQGFPAFGSQSDRPPIPSQSAFKAFPSMPDQISATPLPSQSSEKVFEGTAGAVKAEDELPSEEEDEFVVVDQGMEIDESVEKRAGNLVGEKELYGAEEEASDDLIPHLVEMDAMDDLPQVVDIEALDDHPQVVDMEAFDDLPPRVVQMQAFDHPSPSVDEMETLDVHNLQEPPSQVPEKEESHDHQCHESDEERSLKEDLNAEGQQSAAFVVGSSGDDKEVQEDVEKIVTVDEGERKDNVTYVMVMQTLDSLLQGTSAKELPQEEEKVEVESSADGIFSDEEDAANKEVINMTSLSTLEKDSKNSAMELTDDVYEDNGCDSEDFEEKGHSSKDINEVSFEGTAEEEEGPKVSEEQERHSDYTKEEEGVVKVERGMHSWEEEDKSLNDLEDEGEKQGGVKDERGMHAWEEEDKSSIDSEGEGEKQGGVKEERGMHAWDEKDKSLNDSEDEGEKQGGVKEERGMNAWEAENKSFNGSEDEGVDTNKQFEDEERDRHIIEEEGSSSSDINEEEGFTVISKSEKGLDGFEEEGSGYKDKDIVLNHSDKNAPNRVAEEESISMSPSADVSLPKGTTDSKVAETASVDMDSEVDLVAGEFLDMLGMGNTAVSVGYDSEVDSPRARLLKQFEQEALLDGGFGLDFDVPEFSLDGAYRDGDVGCPPTASVQGSAVKREDTVPSNWDSTSIQMEKESDHWQHAFTSICREEEVANQTLTSKGLSKESANWDHNLPRKEIEKESAGRDWIKGIDEGPGDRRTTTNAFKETGKELNDQDHTLALKGMEQKPTFLNLTLGVKDVDIDPANGNHPVAVETEPGHWNYALASKVTDEDLARWTDAVASKGMEKDPGMEPKSNDRKLVFPSEQMDEEPCSWSHTLALKSKKENPPSWDETSALKETDLEPVKLDHGISVKGSDKKLVGQDQQVPLQQINAELSHWGHSSASKELDREPTNRAPDLSSNTVDKEPAIWDLEEDEELMSFMEAAESELQRATQNMQSKSRAKMLEDAETEALMQEWGLNERAFVSSPPKATIRQQEPPPLGKGLGASVPLKDGGSLRSMNPSLFQANKSSGKLVMQISKPVVVPAEMGRETADILRNMASMGIENMAVQAMTAMPLEDITGRSVEQVAVEGATASKSGHRLLEGSSRKDITSRLDRKSRTSSQNIVDDFVSLEDIAPMAMQQIEALAFDGLKFQADAVEDDAPFAVNSFSLDGESGVRDMSAGGAILKGVTGVHLSKGPTTSTETSGDSGGEGLMGMAISLDEWMLLDAGLYDEAETKKDAMAIMAAHQAVHQEIVVAGDDEKRKKRQGSKSTGGRWGCMGNTLTIAMLVQLRDPLKNNEAVGAPMMAFVQAERLMKPPKLKVGRNVSMKGNSEDEEAGEPQFKIIDVHMSGLKTSQEGKKIGWGNQKQQQSGSRWLIANGMAKNAKVNKPMLGSKPAAMSSASSSKANANKGESLWSISSRALGTGLRWRDKLKLNASAR</sequence>
<gene>
    <name evidence="3" type="ORF">GOP47_0018696</name>
</gene>
<feature type="region of interest" description="Disordered" evidence="1">
    <location>
        <begin position="1186"/>
        <end position="1210"/>
    </location>
</feature>
<dbReference type="PROSITE" id="PS51840">
    <property type="entry name" value="C2_NT"/>
    <property type="match status" value="1"/>
</dbReference>
<feature type="region of interest" description="Disordered" evidence="1">
    <location>
        <begin position="1405"/>
        <end position="1431"/>
    </location>
</feature>
<evidence type="ECO:0000313" key="4">
    <source>
        <dbReference type="Proteomes" id="UP000886520"/>
    </source>
</evidence>
<dbReference type="InterPro" id="IPR039614">
    <property type="entry name" value="PMI1-like"/>
</dbReference>
<dbReference type="PANTHER" id="PTHR33414">
    <property type="entry name" value="PROTEIN PLASTID MOVEMENT IMPAIRED 1-RELATED 1"/>
    <property type="match status" value="1"/>
</dbReference>
<feature type="compositionally biased region" description="Basic and acidic residues" evidence="1">
    <location>
        <begin position="76"/>
        <end position="92"/>
    </location>
</feature>
<feature type="region of interest" description="Disordered" evidence="1">
    <location>
        <begin position="779"/>
        <end position="1050"/>
    </location>
</feature>
<reference evidence="3" key="1">
    <citation type="submission" date="2021-01" db="EMBL/GenBank/DDBJ databases">
        <title>Adiantum capillus-veneris genome.</title>
        <authorList>
            <person name="Fang Y."/>
            <person name="Liao Q."/>
        </authorList>
    </citation>
    <scope>NUCLEOTIDE SEQUENCE</scope>
    <source>
        <strain evidence="3">H3</strain>
        <tissue evidence="3">Leaf</tissue>
    </source>
</reference>
<feature type="compositionally biased region" description="Basic and acidic residues" evidence="1">
    <location>
        <begin position="870"/>
        <end position="921"/>
    </location>
</feature>
<feature type="compositionally biased region" description="Basic and acidic residues" evidence="1">
    <location>
        <begin position="162"/>
        <end position="174"/>
    </location>
</feature>
<dbReference type="InterPro" id="IPR019448">
    <property type="entry name" value="NT-C2"/>
</dbReference>
<feature type="compositionally biased region" description="Polar residues" evidence="1">
    <location>
        <begin position="178"/>
        <end position="192"/>
    </location>
</feature>
<dbReference type="Proteomes" id="UP000886520">
    <property type="component" value="Chromosome 18"/>
</dbReference>
<dbReference type="PANTHER" id="PTHR33414:SF1">
    <property type="entry name" value="PROTEIN PLASTID MOVEMENT IMPAIRED 1-RELATED 1"/>
    <property type="match status" value="1"/>
</dbReference>
<feature type="compositionally biased region" description="Basic and acidic residues" evidence="1">
    <location>
        <begin position="928"/>
        <end position="938"/>
    </location>
</feature>
<dbReference type="EMBL" id="JABFUD020000018">
    <property type="protein sequence ID" value="KAI5066072.1"/>
    <property type="molecule type" value="Genomic_DNA"/>
</dbReference>
<keyword evidence="4" id="KW-1185">Reference proteome</keyword>
<feature type="region of interest" description="Disordered" evidence="1">
    <location>
        <begin position="733"/>
        <end position="762"/>
    </location>
</feature>
<feature type="compositionally biased region" description="Acidic residues" evidence="1">
    <location>
        <begin position="786"/>
        <end position="802"/>
    </location>
</feature>
<feature type="compositionally biased region" description="Basic and acidic residues" evidence="1">
    <location>
        <begin position="1007"/>
        <end position="1029"/>
    </location>
</feature>
<feature type="compositionally biased region" description="Polar residues" evidence="1">
    <location>
        <begin position="405"/>
        <end position="421"/>
    </location>
</feature>
<feature type="region of interest" description="Disordered" evidence="1">
    <location>
        <begin position="1"/>
        <end position="216"/>
    </location>
</feature>
<feature type="region of interest" description="Disordered" evidence="1">
    <location>
        <begin position="392"/>
        <end position="421"/>
    </location>
</feature>
<feature type="compositionally biased region" description="Polar residues" evidence="1">
    <location>
        <begin position="93"/>
        <end position="109"/>
    </location>
</feature>
<feature type="compositionally biased region" description="Basic and acidic residues" evidence="1">
    <location>
        <begin position="1412"/>
        <end position="1421"/>
    </location>
</feature>
<feature type="region of interest" description="Disordered" evidence="1">
    <location>
        <begin position="1902"/>
        <end position="1926"/>
    </location>
</feature>
<feature type="compositionally biased region" description="Basic and acidic residues" evidence="1">
    <location>
        <begin position="654"/>
        <end position="677"/>
    </location>
</feature>
<dbReference type="OrthoDB" id="656546at2759"/>
<feature type="domain" description="C2 NT-type" evidence="2">
    <location>
        <begin position="229"/>
        <end position="380"/>
    </location>
</feature>
<organism evidence="3 4">
    <name type="scientific">Adiantum capillus-veneris</name>
    <name type="common">Maidenhair fern</name>
    <dbReference type="NCBI Taxonomy" id="13818"/>
    <lineage>
        <taxon>Eukaryota</taxon>
        <taxon>Viridiplantae</taxon>
        <taxon>Streptophyta</taxon>
        <taxon>Embryophyta</taxon>
        <taxon>Tracheophyta</taxon>
        <taxon>Polypodiopsida</taxon>
        <taxon>Polypodiidae</taxon>
        <taxon>Polypodiales</taxon>
        <taxon>Pteridineae</taxon>
        <taxon>Pteridaceae</taxon>
        <taxon>Vittarioideae</taxon>
        <taxon>Adiantum</taxon>
    </lineage>
</organism>